<name>A0ABD2WQ58_9HYME</name>
<dbReference type="PROSITE" id="PS50297">
    <property type="entry name" value="ANK_REP_REGION"/>
    <property type="match status" value="2"/>
</dbReference>
<dbReference type="PANTHER" id="PTHR46680:SF3">
    <property type="entry name" value="NF-KAPPA-B INHIBITOR CACTUS"/>
    <property type="match status" value="1"/>
</dbReference>
<dbReference type="PANTHER" id="PTHR46680">
    <property type="entry name" value="NF-KAPPA-B INHIBITOR ALPHA"/>
    <property type="match status" value="1"/>
</dbReference>
<dbReference type="Pfam" id="PF12796">
    <property type="entry name" value="Ank_2"/>
    <property type="match status" value="2"/>
</dbReference>
<dbReference type="PROSITE" id="PS50088">
    <property type="entry name" value="ANK_REPEAT"/>
    <property type="match status" value="2"/>
</dbReference>
<protein>
    <submittedName>
        <fullName evidence="5">Uncharacterized protein</fullName>
    </submittedName>
</protein>
<dbReference type="Proteomes" id="UP001627154">
    <property type="component" value="Unassembled WGS sequence"/>
</dbReference>
<feature type="repeat" description="ANK" evidence="3">
    <location>
        <begin position="270"/>
        <end position="298"/>
    </location>
</feature>
<dbReference type="Gene3D" id="1.25.40.20">
    <property type="entry name" value="Ankyrin repeat-containing domain"/>
    <property type="match status" value="1"/>
</dbReference>
<evidence type="ECO:0000256" key="1">
    <source>
        <dbReference type="ARBA" id="ARBA00022737"/>
    </source>
</evidence>
<sequence>MDSSDDESFISESEGDEEFDDSVVDDLSENKLEKLKCLSKNVNWEIEEERRKFLREFYSIINGWNTELPNLRDIFQKEEIHWLLIETVHFRGGDAEYFQREDIIDFVALTGYRDEPDVDEDGKPVLRRTTPVHQAAQRDYLHVVKSLFKIYDRFDANYVDEESGLTHFHVACMSRCDEVVEKFLELGQDPNLRVPRTGDSSMHLVSAQYNVEVIALLLKHGADPNLANEEGLTPLHVICRRSFDDHLVDLFFKMSDDAQRTIQVDARDKAGRTALHWAVANHKPHVADVLLNRGADLSCFVFPTASYFARKLVSGYNEGRYNYRLELAASLLDVTERIVKRGYELKRSDVQMIMETFARHKVFKKPSNLEIHWYDREDFDDAKYIFMNSSLSLYDLIQLRPEEAARRVAYSDYFKFADWHLQDFPRRSSRACSAHLCEIMSRGFYQRWALDPFWELIRYQLPLECCEQILEKLTNEDLYRICLAATGQNG</sequence>
<feature type="repeat" description="ANK" evidence="3">
    <location>
        <begin position="197"/>
        <end position="229"/>
    </location>
</feature>
<proteinExistence type="predicted"/>
<keyword evidence="2 3" id="KW-0040">ANK repeat</keyword>
<dbReference type="SUPFAM" id="SSF48403">
    <property type="entry name" value="Ankyrin repeat"/>
    <property type="match status" value="1"/>
</dbReference>
<dbReference type="SMART" id="SM00248">
    <property type="entry name" value="ANK"/>
    <property type="match status" value="5"/>
</dbReference>
<dbReference type="InterPro" id="IPR036770">
    <property type="entry name" value="Ankyrin_rpt-contain_sf"/>
</dbReference>
<evidence type="ECO:0000256" key="4">
    <source>
        <dbReference type="SAM" id="MobiDB-lite"/>
    </source>
</evidence>
<evidence type="ECO:0000256" key="3">
    <source>
        <dbReference type="PROSITE-ProRule" id="PRU00023"/>
    </source>
</evidence>
<dbReference type="AlphaFoldDB" id="A0ABD2WQ58"/>
<reference evidence="5 6" key="1">
    <citation type="journal article" date="2024" name="bioRxiv">
        <title>A reference genome for Trichogramma kaykai: A tiny desert-dwelling parasitoid wasp with competing sex-ratio distorters.</title>
        <authorList>
            <person name="Culotta J."/>
            <person name="Lindsey A.R."/>
        </authorList>
    </citation>
    <scope>NUCLEOTIDE SEQUENCE [LARGE SCALE GENOMIC DNA]</scope>
    <source>
        <strain evidence="5 6">KSX58</strain>
    </source>
</reference>
<dbReference type="InterPro" id="IPR051070">
    <property type="entry name" value="NF-kappa-B_inhibitor"/>
</dbReference>
<evidence type="ECO:0000313" key="5">
    <source>
        <dbReference type="EMBL" id="KAL3394968.1"/>
    </source>
</evidence>
<gene>
    <name evidence="5" type="ORF">TKK_010949</name>
</gene>
<evidence type="ECO:0000256" key="2">
    <source>
        <dbReference type="ARBA" id="ARBA00023043"/>
    </source>
</evidence>
<dbReference type="InterPro" id="IPR002110">
    <property type="entry name" value="Ankyrin_rpt"/>
</dbReference>
<keyword evidence="1" id="KW-0677">Repeat</keyword>
<organism evidence="5 6">
    <name type="scientific">Trichogramma kaykai</name>
    <dbReference type="NCBI Taxonomy" id="54128"/>
    <lineage>
        <taxon>Eukaryota</taxon>
        <taxon>Metazoa</taxon>
        <taxon>Ecdysozoa</taxon>
        <taxon>Arthropoda</taxon>
        <taxon>Hexapoda</taxon>
        <taxon>Insecta</taxon>
        <taxon>Pterygota</taxon>
        <taxon>Neoptera</taxon>
        <taxon>Endopterygota</taxon>
        <taxon>Hymenoptera</taxon>
        <taxon>Apocrita</taxon>
        <taxon>Proctotrupomorpha</taxon>
        <taxon>Chalcidoidea</taxon>
        <taxon>Trichogrammatidae</taxon>
        <taxon>Trichogramma</taxon>
    </lineage>
</organism>
<dbReference type="EMBL" id="JBJJXI010000087">
    <property type="protein sequence ID" value="KAL3394968.1"/>
    <property type="molecule type" value="Genomic_DNA"/>
</dbReference>
<feature type="region of interest" description="Disordered" evidence="4">
    <location>
        <begin position="1"/>
        <end position="23"/>
    </location>
</feature>
<evidence type="ECO:0000313" key="6">
    <source>
        <dbReference type="Proteomes" id="UP001627154"/>
    </source>
</evidence>
<comment type="caution">
    <text evidence="5">The sequence shown here is derived from an EMBL/GenBank/DDBJ whole genome shotgun (WGS) entry which is preliminary data.</text>
</comment>
<accession>A0ABD2WQ58</accession>
<keyword evidence="6" id="KW-1185">Reference proteome</keyword>